<dbReference type="Pfam" id="PF14491">
    <property type="entry name" value="DUF4435"/>
    <property type="match status" value="1"/>
</dbReference>
<reference evidence="2 3" key="1">
    <citation type="submission" date="2020-04" db="EMBL/GenBank/DDBJ databases">
        <title>Whole-genome sequencing of Vibrio spp. from China reveals different genetic environments of blaCTX-M-14 among diverse lineages.</title>
        <authorList>
            <person name="Zheng Z."/>
            <person name="Ye L."/>
            <person name="Chen S."/>
        </authorList>
    </citation>
    <scope>NUCLEOTIDE SEQUENCE [LARGE SCALE GENOMIC DNA]</scope>
    <source>
        <strain evidence="2 3">Vb1636</strain>
    </source>
</reference>
<proteinExistence type="predicted"/>
<dbReference type="AlphaFoldDB" id="A0A7Y0MZX0"/>
<name>A0A7Y0MZX0_VIBAL</name>
<dbReference type="RefSeq" id="WP_169629164.1">
    <property type="nucleotide sequence ID" value="NZ_JABCMA010000050.1"/>
</dbReference>
<organism evidence="2 3">
    <name type="scientific">Vibrio alginolyticus</name>
    <dbReference type="NCBI Taxonomy" id="663"/>
    <lineage>
        <taxon>Bacteria</taxon>
        <taxon>Pseudomonadati</taxon>
        <taxon>Pseudomonadota</taxon>
        <taxon>Gammaproteobacteria</taxon>
        <taxon>Vibrionales</taxon>
        <taxon>Vibrionaceae</taxon>
        <taxon>Vibrio</taxon>
    </lineage>
</organism>
<protein>
    <submittedName>
        <fullName evidence="2">DUF4435 domain-containing protein</fullName>
    </submittedName>
</protein>
<feature type="domain" description="DUF4435" evidence="1">
    <location>
        <begin position="23"/>
        <end position="133"/>
    </location>
</feature>
<dbReference type="Proteomes" id="UP000565155">
    <property type="component" value="Unassembled WGS sequence"/>
</dbReference>
<comment type="caution">
    <text evidence="2">The sequence shown here is derived from an EMBL/GenBank/DDBJ whole genome shotgun (WGS) entry which is preliminary data.</text>
</comment>
<dbReference type="EMBL" id="JABCMA010000050">
    <property type="protein sequence ID" value="NMR76489.1"/>
    <property type="molecule type" value="Genomic_DNA"/>
</dbReference>
<accession>A0A7Y0MZX0</accession>
<evidence type="ECO:0000313" key="2">
    <source>
        <dbReference type="EMBL" id="NMR76489.1"/>
    </source>
</evidence>
<evidence type="ECO:0000259" key="1">
    <source>
        <dbReference type="Pfam" id="PF14491"/>
    </source>
</evidence>
<dbReference type="InterPro" id="IPR029492">
    <property type="entry name" value="DUF4435"/>
</dbReference>
<sequence>MARAQLTKDEIVASLKRTNVPTILVEGKDDIHVYRNLINAIDEPLLSIIACGDRDVLFKVFREIKELNLSEKKIVFIADKDNYLYMGVPDEYEDIIFTNGYCMENDLYDRSDIKEKLMSEGEVDEYRHLIDLISIWYSFEIEQLKKGLEAKTGTHIKALLLKSMELNQEATI</sequence>
<evidence type="ECO:0000313" key="3">
    <source>
        <dbReference type="Proteomes" id="UP000565155"/>
    </source>
</evidence>
<gene>
    <name evidence="2" type="ORF">HKB35_23055</name>
</gene>